<dbReference type="Proteomes" id="UP000823862">
    <property type="component" value="Unassembled WGS sequence"/>
</dbReference>
<dbReference type="Gene3D" id="3.40.50.1240">
    <property type="entry name" value="Phosphoglycerate mutase-like"/>
    <property type="match status" value="1"/>
</dbReference>
<keyword evidence="8" id="KW-0472">Membrane</keyword>
<sequence length="429" mass="49277">MKKKLATWTATVMFSLTITAQTAWQEILQNPSLAAGKYLAYQAPQEIVITPPEGYTPFYLSVFARHGSRYLTDREKYDEPAAILKAARQAGKLTTDGQRALDIICRLAREAEGRYGELTVKGARQHRELANRMFHHYPTIFCDDVHVDARSTTKSRAFLSMANGCVELARLNPRLNITMDASLHDSYYIKYKNKNYEQRHLAKADSIYRIADSIYVHPQRLMKQLFSDAGYVEKHITSPATLMQQLFELDGISQSSRNMPDLGFLFNKQERYDLWQRNNFEWYYEKGPSPLSDTCMYKLGRNLLENFILTADTVIASGRPCVTLRYGHDTNLAPLVTLMGCNSLSHPTTDWQAIADTYRTYQLIPMCGNIQLVFYRKPNSDDILVRVLLNEKDVTLPVQTETAPFYHWKDLRSYWMATVRSISLDDGAR</sequence>
<dbReference type="PANTHER" id="PTHR20963">
    <property type="entry name" value="MULTIPLE INOSITOL POLYPHOSPHATE PHOSPHATASE-RELATED"/>
    <property type="match status" value="1"/>
</dbReference>
<reference evidence="15" key="1">
    <citation type="journal article" date="2021" name="PeerJ">
        <title>Extensive microbial diversity within the chicken gut microbiome revealed by metagenomics and culture.</title>
        <authorList>
            <person name="Gilroy R."/>
            <person name="Ravi A."/>
            <person name="Getino M."/>
            <person name="Pursley I."/>
            <person name="Horton D.L."/>
            <person name="Alikhan N.F."/>
            <person name="Baker D."/>
            <person name="Gharbi K."/>
            <person name="Hall N."/>
            <person name="Watson M."/>
            <person name="Adriaenssens E.M."/>
            <person name="Foster-Nyarko E."/>
            <person name="Jarju S."/>
            <person name="Secka A."/>
            <person name="Antonio M."/>
            <person name="Oren A."/>
            <person name="Chaudhuri R.R."/>
            <person name="La Ragione R."/>
            <person name="Hildebrand F."/>
            <person name="Pallen M.J."/>
        </authorList>
    </citation>
    <scope>NUCLEOTIDE SEQUENCE</scope>
    <source>
        <strain evidence="15">ChiHjej12B11-9795</strain>
    </source>
</reference>
<dbReference type="GO" id="GO:0016020">
    <property type="term" value="C:membrane"/>
    <property type="evidence" value="ECO:0007669"/>
    <property type="project" value="UniProtKB-SubCell"/>
</dbReference>
<comment type="catalytic activity">
    <reaction evidence="10">
        <text>1D-myo-inositol 1,2,5,6-tetrakisphosphate + H2O = 1D-myo-inositol 1,2,6-trisphosphate + phosphate</text>
        <dbReference type="Rhea" id="RHEA:77119"/>
        <dbReference type="ChEBI" id="CHEBI:15377"/>
        <dbReference type="ChEBI" id="CHEBI:43474"/>
        <dbReference type="ChEBI" id="CHEBI:195535"/>
        <dbReference type="ChEBI" id="CHEBI:195537"/>
        <dbReference type="EC" id="3.1.3.62"/>
    </reaction>
    <physiologicalReaction direction="left-to-right" evidence="10">
        <dbReference type="Rhea" id="RHEA:77120"/>
    </physiologicalReaction>
</comment>
<evidence type="ECO:0000256" key="7">
    <source>
        <dbReference type="ARBA" id="ARBA00022801"/>
    </source>
</evidence>
<dbReference type="EMBL" id="DWZI01000061">
    <property type="protein sequence ID" value="HJA86917.1"/>
    <property type="molecule type" value="Genomic_DNA"/>
</dbReference>
<accession>A0A9D2HZU2</accession>
<keyword evidence="6 14" id="KW-0732">Signal</keyword>
<evidence type="ECO:0000256" key="13">
    <source>
        <dbReference type="ARBA" id="ARBA00043832"/>
    </source>
</evidence>
<evidence type="ECO:0000256" key="9">
    <source>
        <dbReference type="ARBA" id="ARBA00031642"/>
    </source>
</evidence>
<dbReference type="InterPro" id="IPR000560">
    <property type="entry name" value="His_Pase_clade-2"/>
</dbReference>
<evidence type="ECO:0000256" key="12">
    <source>
        <dbReference type="ARBA" id="ARBA00043691"/>
    </source>
</evidence>
<evidence type="ECO:0000256" key="11">
    <source>
        <dbReference type="ARBA" id="ARBA00043671"/>
    </source>
</evidence>
<feature type="signal peptide" evidence="14">
    <location>
        <begin position="1"/>
        <end position="20"/>
    </location>
</feature>
<dbReference type="SUPFAM" id="SSF53254">
    <property type="entry name" value="Phosphoglycerate mutase-like"/>
    <property type="match status" value="1"/>
</dbReference>
<dbReference type="PANTHER" id="PTHR20963:SF8">
    <property type="entry name" value="MULTIPLE INOSITOL POLYPHOSPHATE PHOSPHATASE 1"/>
    <property type="match status" value="1"/>
</dbReference>
<evidence type="ECO:0000256" key="8">
    <source>
        <dbReference type="ARBA" id="ARBA00023136"/>
    </source>
</evidence>
<comment type="caution">
    <text evidence="15">The sequence shown here is derived from an EMBL/GenBank/DDBJ whole genome shotgun (WGS) entry which is preliminary data.</text>
</comment>
<dbReference type="GO" id="GO:0034417">
    <property type="term" value="F:bisphosphoglycerate 3-phosphatase activity"/>
    <property type="evidence" value="ECO:0007669"/>
    <property type="project" value="UniProtKB-EC"/>
</dbReference>
<comment type="subcellular location">
    <subcellularLocation>
        <location evidence="1">Membrane</location>
    </subcellularLocation>
</comment>
<comment type="catalytic activity">
    <reaction evidence="12">
        <text>1D-myo-inositol hexakisphosphate + H2O = 1D-myo-inositol 1,2,4,5,6-pentakisphosphate + phosphate</text>
        <dbReference type="Rhea" id="RHEA:16989"/>
        <dbReference type="ChEBI" id="CHEBI:15377"/>
        <dbReference type="ChEBI" id="CHEBI:43474"/>
        <dbReference type="ChEBI" id="CHEBI:57798"/>
        <dbReference type="ChEBI" id="CHEBI:58130"/>
        <dbReference type="EC" id="3.1.3.62"/>
    </reaction>
    <physiologicalReaction direction="left-to-right" evidence="12">
        <dbReference type="Rhea" id="RHEA:16990"/>
    </physiologicalReaction>
</comment>
<evidence type="ECO:0000256" key="2">
    <source>
        <dbReference type="ARBA" id="ARBA00008422"/>
    </source>
</evidence>
<gene>
    <name evidence="15" type="ORF">H9950_12155</name>
</gene>
<evidence type="ECO:0000256" key="5">
    <source>
        <dbReference type="ARBA" id="ARBA00018097"/>
    </source>
</evidence>
<evidence type="ECO:0000256" key="10">
    <source>
        <dbReference type="ARBA" id="ARBA00043668"/>
    </source>
</evidence>
<reference evidence="15" key="2">
    <citation type="submission" date="2021-04" db="EMBL/GenBank/DDBJ databases">
        <authorList>
            <person name="Gilroy R."/>
        </authorList>
    </citation>
    <scope>NUCLEOTIDE SEQUENCE</scope>
    <source>
        <strain evidence="15">ChiHjej12B11-9795</strain>
    </source>
</reference>
<dbReference type="EC" id="3.1.3.80" evidence="3"/>
<protein>
    <recommendedName>
        <fullName evidence="5">Multiple inositol polyphosphate phosphatase 1</fullName>
        <ecNumber evidence="4">3.1.3.62</ecNumber>
        <ecNumber evidence="3">3.1.3.80</ecNumber>
    </recommendedName>
    <alternativeName>
        <fullName evidence="9">2,3-bisphosphoglycerate 3-phosphatase</fullName>
    </alternativeName>
</protein>
<dbReference type="AlphaFoldDB" id="A0A9D2HZU2"/>
<evidence type="ECO:0000313" key="16">
    <source>
        <dbReference type="Proteomes" id="UP000823862"/>
    </source>
</evidence>
<evidence type="ECO:0000256" key="6">
    <source>
        <dbReference type="ARBA" id="ARBA00022729"/>
    </source>
</evidence>
<evidence type="ECO:0000256" key="1">
    <source>
        <dbReference type="ARBA" id="ARBA00004370"/>
    </source>
</evidence>
<dbReference type="Pfam" id="PF00328">
    <property type="entry name" value="His_Phos_2"/>
    <property type="match status" value="1"/>
</dbReference>
<name>A0A9D2HZU2_9BACE</name>
<feature type="chain" id="PRO_5039633175" description="Multiple inositol polyphosphate phosphatase 1" evidence="14">
    <location>
        <begin position="21"/>
        <end position="429"/>
    </location>
</feature>
<organism evidence="15 16">
    <name type="scientific">Candidatus Bacteroides avicola</name>
    <dbReference type="NCBI Taxonomy" id="2838468"/>
    <lineage>
        <taxon>Bacteria</taxon>
        <taxon>Pseudomonadati</taxon>
        <taxon>Bacteroidota</taxon>
        <taxon>Bacteroidia</taxon>
        <taxon>Bacteroidales</taxon>
        <taxon>Bacteroidaceae</taxon>
        <taxon>Bacteroides</taxon>
    </lineage>
</organism>
<dbReference type="EC" id="3.1.3.62" evidence="4"/>
<dbReference type="InterPro" id="IPR029033">
    <property type="entry name" value="His_PPase_superfam"/>
</dbReference>
<comment type="catalytic activity">
    <reaction evidence="11">
        <text>1D-myo-inositol 1,2,4,5,6-pentakisphosphate + H2O = 1D-myo-inositol 1,2,5,6-tetrakisphosphate + phosphate</text>
        <dbReference type="Rhea" id="RHEA:77115"/>
        <dbReference type="ChEBI" id="CHEBI:15377"/>
        <dbReference type="ChEBI" id="CHEBI:43474"/>
        <dbReference type="ChEBI" id="CHEBI:57798"/>
        <dbReference type="ChEBI" id="CHEBI:195535"/>
        <dbReference type="EC" id="3.1.3.62"/>
    </reaction>
    <physiologicalReaction direction="left-to-right" evidence="11">
        <dbReference type="Rhea" id="RHEA:77116"/>
    </physiologicalReaction>
</comment>
<comment type="catalytic activity">
    <reaction evidence="13">
        <text>(2R)-2,3-bisphosphoglycerate + H2O = (2R)-2-phosphoglycerate + phosphate</text>
        <dbReference type="Rhea" id="RHEA:27381"/>
        <dbReference type="ChEBI" id="CHEBI:15377"/>
        <dbReference type="ChEBI" id="CHEBI:43474"/>
        <dbReference type="ChEBI" id="CHEBI:58248"/>
        <dbReference type="ChEBI" id="CHEBI:58289"/>
        <dbReference type="EC" id="3.1.3.80"/>
    </reaction>
    <physiologicalReaction direction="left-to-right" evidence="13">
        <dbReference type="Rhea" id="RHEA:27382"/>
    </physiologicalReaction>
</comment>
<comment type="similarity">
    <text evidence="2">Belongs to the histidine acid phosphatase family. MINPP1 subfamily.</text>
</comment>
<proteinExistence type="inferred from homology"/>
<evidence type="ECO:0000256" key="3">
    <source>
        <dbReference type="ARBA" id="ARBA00012976"/>
    </source>
</evidence>
<evidence type="ECO:0000313" key="15">
    <source>
        <dbReference type="EMBL" id="HJA86917.1"/>
    </source>
</evidence>
<keyword evidence="7" id="KW-0378">Hydrolase</keyword>
<evidence type="ECO:0000256" key="4">
    <source>
        <dbReference type="ARBA" id="ARBA00013040"/>
    </source>
</evidence>
<evidence type="ECO:0000256" key="14">
    <source>
        <dbReference type="SAM" id="SignalP"/>
    </source>
</evidence>